<sequence>MLNETNLRGIYVPVVTPFSLDGSLDGIAYDRYLLDLMNRDIQGVVINGTTGEAPTVSWEEVSELVRRTKTIIRSCGKQLQVIVGTGTNDTHSTIKRTMQAGALGADAALVVVPYYSRPSQAGIAEHFRRVAQTGMPVIVYEVPYRTGVRLSVDTAAEILALDGVIGMKDSSGGIELIAALKQLHIAKPILCGEDAYFLKHLDHGAAGGILAAANMRTEKFIEVYRLHLDGNSTEAAQRFDSLMPLIELLFRESNPAPLKWLLSHQGLLGSDTLRLPMMPISEALQVELAKEMGN</sequence>
<dbReference type="GO" id="GO:0019877">
    <property type="term" value="P:diaminopimelate biosynthetic process"/>
    <property type="evidence" value="ECO:0007669"/>
    <property type="project" value="UniProtKB-UniRule"/>
</dbReference>
<comment type="subunit">
    <text evidence="12">Homotetramer; dimer of dimers.</text>
</comment>
<dbReference type="InterPro" id="IPR002220">
    <property type="entry name" value="DapA-like"/>
</dbReference>
<name>A0A3Q8X700_9BACL</name>
<comment type="caution">
    <text evidence="12">Was originally thought to be a dihydrodipicolinate synthase (DHDPS), catalyzing the condensation of (S)-aspartate-beta-semialdehyde [(S)-ASA] and pyruvate to dihydrodipicolinate (DHDP). However, it was shown in E.coli that the product of the enzymatic reaction is not dihydrodipicolinate but in fact (4S)-4-hydroxy-2,3,4,5-tetrahydro-(2S)-dipicolinic acid (HTPA), and that the consecutive dehydration reaction leading to DHDP is not spontaneous but catalyzed by DapB.</text>
</comment>
<keyword evidence="6 12" id="KW-0028">Amino-acid biosynthesis</keyword>
<evidence type="ECO:0000256" key="3">
    <source>
        <dbReference type="ARBA" id="ARBA00007592"/>
    </source>
</evidence>
<gene>
    <name evidence="12 16" type="primary">dapA</name>
    <name evidence="16" type="ORF">EJC50_16755</name>
</gene>
<dbReference type="GO" id="GO:0005737">
    <property type="term" value="C:cytoplasm"/>
    <property type="evidence" value="ECO:0007669"/>
    <property type="project" value="UniProtKB-SubCell"/>
</dbReference>
<dbReference type="GO" id="GO:0008840">
    <property type="term" value="F:4-hydroxy-tetrahydrodipicolinate synthase activity"/>
    <property type="evidence" value="ECO:0007669"/>
    <property type="project" value="UniProtKB-UniRule"/>
</dbReference>
<evidence type="ECO:0000256" key="10">
    <source>
        <dbReference type="ARBA" id="ARBA00023270"/>
    </source>
</evidence>
<dbReference type="SUPFAM" id="SSF51569">
    <property type="entry name" value="Aldolase"/>
    <property type="match status" value="1"/>
</dbReference>
<comment type="catalytic activity">
    <reaction evidence="11 12">
        <text>L-aspartate 4-semialdehyde + pyruvate = (2S,4S)-4-hydroxy-2,3,4,5-tetrahydrodipicolinate + H2O + H(+)</text>
        <dbReference type="Rhea" id="RHEA:34171"/>
        <dbReference type="ChEBI" id="CHEBI:15361"/>
        <dbReference type="ChEBI" id="CHEBI:15377"/>
        <dbReference type="ChEBI" id="CHEBI:15378"/>
        <dbReference type="ChEBI" id="CHEBI:67139"/>
        <dbReference type="ChEBI" id="CHEBI:537519"/>
        <dbReference type="EC" id="4.3.3.7"/>
    </reaction>
</comment>
<evidence type="ECO:0000256" key="14">
    <source>
        <dbReference type="PIRSR" id="PIRSR001365-1"/>
    </source>
</evidence>
<evidence type="ECO:0000256" key="4">
    <source>
        <dbReference type="ARBA" id="ARBA00012086"/>
    </source>
</evidence>
<evidence type="ECO:0000256" key="7">
    <source>
        <dbReference type="ARBA" id="ARBA00022915"/>
    </source>
</evidence>
<proteinExistence type="inferred from homology"/>
<reference evidence="17" key="1">
    <citation type="submission" date="2018-12" db="EMBL/GenBank/DDBJ databases">
        <title>Genome sequence of Peanibacillus sp.</title>
        <authorList>
            <person name="Subramani G."/>
            <person name="Srinivasan S."/>
            <person name="Kim M.K."/>
        </authorList>
    </citation>
    <scope>NUCLEOTIDE SEQUENCE [LARGE SCALE GENOMIC DNA]</scope>
    <source>
        <strain evidence="17">18JY67-1</strain>
    </source>
</reference>
<dbReference type="PRINTS" id="PR00146">
    <property type="entry name" value="DHPICSNTHASE"/>
</dbReference>
<organism evidence="16 17">
    <name type="scientific">Paenibacillus albus</name>
    <dbReference type="NCBI Taxonomy" id="2495582"/>
    <lineage>
        <taxon>Bacteria</taxon>
        <taxon>Bacillati</taxon>
        <taxon>Bacillota</taxon>
        <taxon>Bacilli</taxon>
        <taxon>Bacillales</taxon>
        <taxon>Paenibacillaceae</taxon>
        <taxon>Paenibacillus</taxon>
    </lineage>
</organism>
<dbReference type="Proteomes" id="UP000272528">
    <property type="component" value="Chromosome"/>
</dbReference>
<evidence type="ECO:0000256" key="6">
    <source>
        <dbReference type="ARBA" id="ARBA00022605"/>
    </source>
</evidence>
<comment type="subcellular location">
    <subcellularLocation>
        <location evidence="12">Cytoplasm</location>
    </subcellularLocation>
</comment>
<dbReference type="PROSITE" id="PS00665">
    <property type="entry name" value="DHDPS_1"/>
    <property type="match status" value="1"/>
</dbReference>
<dbReference type="UniPathway" id="UPA00034">
    <property type="reaction ID" value="UER00017"/>
</dbReference>
<feature type="binding site" evidence="12 15">
    <location>
        <position position="50"/>
    </location>
    <ligand>
        <name>pyruvate</name>
        <dbReference type="ChEBI" id="CHEBI:15361"/>
    </ligand>
</feature>
<comment type="similarity">
    <text evidence="3 12 13">Belongs to the DapA family.</text>
</comment>
<dbReference type="InterPro" id="IPR005263">
    <property type="entry name" value="DapA"/>
</dbReference>
<evidence type="ECO:0000256" key="8">
    <source>
        <dbReference type="ARBA" id="ARBA00023154"/>
    </source>
</evidence>
<dbReference type="PIRSF" id="PIRSF001365">
    <property type="entry name" value="DHDPS"/>
    <property type="match status" value="1"/>
</dbReference>
<comment type="function">
    <text evidence="1 12">Catalyzes the condensation of (S)-aspartate-beta-semialdehyde [(S)-ASA] and pyruvate to 4-hydroxy-tetrahydrodipicolinate (HTPA).</text>
</comment>
<keyword evidence="8 12" id="KW-0457">Lysine biosynthesis</keyword>
<keyword evidence="5 12" id="KW-0963">Cytoplasm</keyword>
<dbReference type="InterPro" id="IPR020624">
    <property type="entry name" value="Schiff_base-form_aldolases_CS"/>
</dbReference>
<dbReference type="NCBIfam" id="TIGR00674">
    <property type="entry name" value="dapA"/>
    <property type="match status" value="1"/>
</dbReference>
<evidence type="ECO:0000313" key="17">
    <source>
        <dbReference type="Proteomes" id="UP000272528"/>
    </source>
</evidence>
<evidence type="ECO:0000256" key="5">
    <source>
        <dbReference type="ARBA" id="ARBA00022490"/>
    </source>
</evidence>
<evidence type="ECO:0000256" key="9">
    <source>
        <dbReference type="ARBA" id="ARBA00023239"/>
    </source>
</evidence>
<evidence type="ECO:0000256" key="15">
    <source>
        <dbReference type="PIRSR" id="PIRSR001365-2"/>
    </source>
</evidence>
<dbReference type="GO" id="GO:0009089">
    <property type="term" value="P:lysine biosynthetic process via diaminopimelate"/>
    <property type="evidence" value="ECO:0007669"/>
    <property type="project" value="UniProtKB-UniRule"/>
</dbReference>
<feature type="site" description="Part of a proton relay during catalysis" evidence="12">
    <location>
        <position position="115"/>
    </location>
</feature>
<dbReference type="OrthoDB" id="9782828at2"/>
<comment type="pathway">
    <text evidence="2 12">Amino-acid biosynthesis; L-lysine biosynthesis via DAP pathway; (S)-tetrahydrodipicolinate from L-aspartate: step 3/4.</text>
</comment>
<dbReference type="AlphaFoldDB" id="A0A3Q8X700"/>
<accession>A0A3Q8X700</accession>
<dbReference type="Pfam" id="PF00701">
    <property type="entry name" value="DHDPS"/>
    <property type="match status" value="1"/>
</dbReference>
<dbReference type="PANTHER" id="PTHR12128">
    <property type="entry name" value="DIHYDRODIPICOLINATE SYNTHASE"/>
    <property type="match status" value="1"/>
</dbReference>
<dbReference type="RefSeq" id="WP_126016842.1">
    <property type="nucleotide sequence ID" value="NZ_CP034437.1"/>
</dbReference>
<dbReference type="EC" id="4.3.3.7" evidence="4 12"/>
<evidence type="ECO:0000256" key="2">
    <source>
        <dbReference type="ARBA" id="ARBA00005120"/>
    </source>
</evidence>
<evidence type="ECO:0000313" key="16">
    <source>
        <dbReference type="EMBL" id="AZN41135.1"/>
    </source>
</evidence>
<keyword evidence="9 12" id="KW-0456">Lyase</keyword>
<dbReference type="Gene3D" id="3.20.20.70">
    <property type="entry name" value="Aldolase class I"/>
    <property type="match status" value="1"/>
</dbReference>
<evidence type="ECO:0000256" key="1">
    <source>
        <dbReference type="ARBA" id="ARBA00003294"/>
    </source>
</evidence>
<dbReference type="SMART" id="SM01130">
    <property type="entry name" value="DHDPS"/>
    <property type="match status" value="1"/>
</dbReference>
<feature type="site" description="Part of a proton relay during catalysis" evidence="12">
    <location>
        <position position="49"/>
    </location>
</feature>
<keyword evidence="10 12" id="KW-0704">Schiff base</keyword>
<feature type="active site" description="Proton donor/acceptor" evidence="12 14">
    <location>
        <position position="140"/>
    </location>
</feature>
<dbReference type="KEGG" id="palb:EJC50_16755"/>
<dbReference type="HAMAP" id="MF_00418">
    <property type="entry name" value="DapA"/>
    <property type="match status" value="1"/>
</dbReference>
<evidence type="ECO:0000256" key="11">
    <source>
        <dbReference type="ARBA" id="ARBA00047836"/>
    </source>
</evidence>
<dbReference type="InterPro" id="IPR013785">
    <property type="entry name" value="Aldolase_TIM"/>
</dbReference>
<feature type="active site" description="Schiff-base intermediate with substrate" evidence="12 14">
    <location>
        <position position="168"/>
    </location>
</feature>
<feature type="binding site" evidence="12 15">
    <location>
        <position position="209"/>
    </location>
    <ligand>
        <name>pyruvate</name>
        <dbReference type="ChEBI" id="CHEBI:15361"/>
    </ligand>
</feature>
<dbReference type="EMBL" id="CP034437">
    <property type="protein sequence ID" value="AZN41135.1"/>
    <property type="molecule type" value="Genomic_DNA"/>
</dbReference>
<evidence type="ECO:0000256" key="13">
    <source>
        <dbReference type="PIRNR" id="PIRNR001365"/>
    </source>
</evidence>
<keyword evidence="7 12" id="KW-0220">Diaminopimelate biosynthesis</keyword>
<evidence type="ECO:0000256" key="12">
    <source>
        <dbReference type="HAMAP-Rule" id="MF_00418"/>
    </source>
</evidence>
<dbReference type="PANTHER" id="PTHR12128:SF66">
    <property type="entry name" value="4-HYDROXY-2-OXOGLUTARATE ALDOLASE, MITOCHONDRIAL"/>
    <property type="match status" value="1"/>
</dbReference>
<protein>
    <recommendedName>
        <fullName evidence="4 12">4-hydroxy-tetrahydrodipicolinate synthase</fullName>
        <shortName evidence="12">HTPA synthase</shortName>
        <ecNumber evidence="4 12">4.3.3.7</ecNumber>
    </recommendedName>
</protein>
<keyword evidence="17" id="KW-1185">Reference proteome</keyword>